<evidence type="ECO:0000259" key="8">
    <source>
        <dbReference type="PROSITE" id="PS50157"/>
    </source>
</evidence>
<evidence type="ECO:0000313" key="9">
    <source>
        <dbReference type="Proteomes" id="UP000827889"/>
    </source>
</evidence>
<sequence length="242" mass="26676">MEFQKVGNQSQDDHRKPDEPFTSPDLVLDLSLSNNASDQVPKREATSIHCFEAHSPPDDGPQDNETEVRVFSCNYCQRKFYSSQALGGHQNAHKRERTLAKRGQRIGSTATSNFGYPYSHLNHYSSMASLPLHGSYFSRSLGIQVHSMIPKSPFLSSNNGSSHVFGHNGWFGQAIDQKSAVGWLTRTNPRGGSTLGSSSDSARLEGIQNSSASEGIDELWSNAGYLKSKPDEMKQIDLSLKL</sequence>
<dbReference type="FunFam" id="3.30.160.60:FF:001366">
    <property type="entry name" value="Zinc finger protein 2"/>
    <property type="match status" value="1"/>
</dbReference>
<comment type="subcellular location">
    <subcellularLocation>
        <location evidence="1">Nucleus</location>
    </subcellularLocation>
</comment>
<dbReference type="InterPro" id="IPR036236">
    <property type="entry name" value="Znf_C2H2_sf"/>
</dbReference>
<dbReference type="SUPFAM" id="SSF57667">
    <property type="entry name" value="beta-beta-alpha zinc fingers"/>
    <property type="match status" value="1"/>
</dbReference>
<evidence type="ECO:0000256" key="5">
    <source>
        <dbReference type="ARBA" id="ARBA00023242"/>
    </source>
</evidence>
<dbReference type="RefSeq" id="XP_030546963.1">
    <property type="nucleotide sequence ID" value="XM_030691103.2"/>
</dbReference>
<evidence type="ECO:0000256" key="4">
    <source>
        <dbReference type="ARBA" id="ARBA00022833"/>
    </source>
</evidence>
<feature type="compositionally biased region" description="Polar residues" evidence="7">
    <location>
        <begin position="1"/>
        <end position="10"/>
    </location>
</feature>
<feature type="region of interest" description="Disordered" evidence="7">
    <location>
        <begin position="1"/>
        <end position="26"/>
    </location>
</feature>
<dbReference type="GO" id="GO:0005634">
    <property type="term" value="C:nucleus"/>
    <property type="evidence" value="ECO:0007669"/>
    <property type="project" value="UniProtKB-SubCell"/>
</dbReference>
<name>A0A8B8QKC0_9MYRT</name>
<evidence type="ECO:0000256" key="3">
    <source>
        <dbReference type="ARBA" id="ARBA00022771"/>
    </source>
</evidence>
<dbReference type="PANTHER" id="PTHR47287">
    <property type="entry name" value="C2H2 AND C2HC ZINC FINGERS SUPERFAMILY PROTEIN"/>
    <property type="match status" value="1"/>
</dbReference>
<dbReference type="Proteomes" id="UP000827889">
    <property type="component" value="Chromosome 2"/>
</dbReference>
<protein>
    <submittedName>
        <fullName evidence="10">Zinc finger protein 1-like</fullName>
    </submittedName>
</protein>
<dbReference type="KEGG" id="rarg:115752757"/>
<reference evidence="9" key="1">
    <citation type="submission" date="2025-05" db="UniProtKB">
        <authorList>
            <consortium name="RefSeq"/>
        </authorList>
    </citation>
    <scope>NUCLEOTIDE SEQUENCE [LARGE SCALE GENOMIC DNA]</scope>
</reference>
<dbReference type="PROSITE" id="PS50157">
    <property type="entry name" value="ZINC_FINGER_C2H2_2"/>
    <property type="match status" value="1"/>
</dbReference>
<evidence type="ECO:0000313" key="10">
    <source>
        <dbReference type="RefSeq" id="XP_030546963.1"/>
    </source>
</evidence>
<dbReference type="PROSITE" id="PS00028">
    <property type="entry name" value="ZINC_FINGER_C2H2_1"/>
    <property type="match status" value="1"/>
</dbReference>
<feature type="domain" description="C2H2-type" evidence="8">
    <location>
        <begin position="71"/>
        <end position="98"/>
    </location>
</feature>
<organism evidence="9 10">
    <name type="scientific">Rhodamnia argentea</name>
    <dbReference type="NCBI Taxonomy" id="178133"/>
    <lineage>
        <taxon>Eukaryota</taxon>
        <taxon>Viridiplantae</taxon>
        <taxon>Streptophyta</taxon>
        <taxon>Embryophyta</taxon>
        <taxon>Tracheophyta</taxon>
        <taxon>Spermatophyta</taxon>
        <taxon>Magnoliopsida</taxon>
        <taxon>eudicotyledons</taxon>
        <taxon>Gunneridae</taxon>
        <taxon>Pentapetalae</taxon>
        <taxon>rosids</taxon>
        <taxon>malvids</taxon>
        <taxon>Myrtales</taxon>
        <taxon>Myrtaceae</taxon>
        <taxon>Myrtoideae</taxon>
        <taxon>Myrteae</taxon>
        <taxon>Australasian group</taxon>
        <taxon>Rhodamnia</taxon>
    </lineage>
</organism>
<dbReference type="Gene3D" id="3.30.160.60">
    <property type="entry name" value="Classic Zinc Finger"/>
    <property type="match status" value="1"/>
</dbReference>
<dbReference type="InterPro" id="IPR044246">
    <property type="entry name" value="ZFP3-like"/>
</dbReference>
<reference evidence="10" key="2">
    <citation type="submission" date="2025-08" db="UniProtKB">
        <authorList>
            <consortium name="RefSeq"/>
        </authorList>
    </citation>
    <scope>IDENTIFICATION</scope>
    <source>
        <tissue evidence="10">Leaf</tissue>
    </source>
</reference>
<proteinExistence type="predicted"/>
<evidence type="ECO:0000256" key="2">
    <source>
        <dbReference type="ARBA" id="ARBA00022723"/>
    </source>
</evidence>
<dbReference type="InterPro" id="IPR013087">
    <property type="entry name" value="Znf_C2H2_type"/>
</dbReference>
<evidence type="ECO:0000256" key="7">
    <source>
        <dbReference type="SAM" id="MobiDB-lite"/>
    </source>
</evidence>
<dbReference type="PANTHER" id="PTHR47287:SF15">
    <property type="entry name" value="ZINC FINGER PROTEIN 3-LIKE"/>
    <property type="match status" value="1"/>
</dbReference>
<dbReference type="GeneID" id="115752757"/>
<keyword evidence="2" id="KW-0479">Metal-binding</keyword>
<gene>
    <name evidence="10" type="primary">LOC115752757</name>
</gene>
<accession>A0A8B8QKC0</accession>
<keyword evidence="3 6" id="KW-0863">Zinc-finger</keyword>
<evidence type="ECO:0000256" key="6">
    <source>
        <dbReference type="PROSITE-ProRule" id="PRU00042"/>
    </source>
</evidence>
<dbReference type="AlphaFoldDB" id="A0A8B8QKC0"/>
<keyword evidence="9" id="KW-1185">Reference proteome</keyword>
<evidence type="ECO:0000256" key="1">
    <source>
        <dbReference type="ARBA" id="ARBA00004123"/>
    </source>
</evidence>
<keyword evidence="4" id="KW-0862">Zinc</keyword>
<keyword evidence="5" id="KW-0539">Nucleus</keyword>
<dbReference type="GO" id="GO:0008270">
    <property type="term" value="F:zinc ion binding"/>
    <property type="evidence" value="ECO:0007669"/>
    <property type="project" value="UniProtKB-KW"/>
</dbReference>
<dbReference type="OrthoDB" id="1933825at2759"/>
<dbReference type="GO" id="GO:0009788">
    <property type="term" value="P:negative regulation of abscisic acid-activated signaling pathway"/>
    <property type="evidence" value="ECO:0007669"/>
    <property type="project" value="InterPro"/>
</dbReference>